<evidence type="ECO:0000313" key="1">
    <source>
        <dbReference type="EMBL" id="MDN3707642.1"/>
    </source>
</evidence>
<dbReference type="PANTHER" id="PTHR36456:SF1">
    <property type="entry name" value="UPF0232 PROTEIN SCO3875"/>
    <property type="match status" value="1"/>
</dbReference>
<protein>
    <submittedName>
        <fullName evidence="1">DUF721 domain-containing protein</fullName>
    </submittedName>
</protein>
<sequence>MSKKFNPKDRLNTENDIQSILNVVLQGYNLTSGIDKINVKDIWKQVMGSGVANYTLDVVLKKDVLYVALSSAVLREELSYGKDKIIKILNEELQKDLIREIILR</sequence>
<dbReference type="InterPro" id="IPR007922">
    <property type="entry name" value="DciA-like"/>
</dbReference>
<dbReference type="Pfam" id="PF05258">
    <property type="entry name" value="DciA"/>
    <property type="match status" value="1"/>
</dbReference>
<gene>
    <name evidence="1" type="ORF">QW060_10965</name>
</gene>
<dbReference type="Proteomes" id="UP001242368">
    <property type="component" value="Unassembled WGS sequence"/>
</dbReference>
<comment type="caution">
    <text evidence="1">The sequence shown here is derived from an EMBL/GenBank/DDBJ whole genome shotgun (WGS) entry which is preliminary data.</text>
</comment>
<dbReference type="PANTHER" id="PTHR36456">
    <property type="entry name" value="UPF0232 PROTEIN SCO3875"/>
    <property type="match status" value="1"/>
</dbReference>
<evidence type="ECO:0000313" key="2">
    <source>
        <dbReference type="Proteomes" id="UP001242368"/>
    </source>
</evidence>
<name>A0ABT8CT03_9FLAO</name>
<reference evidence="2" key="1">
    <citation type="journal article" date="2019" name="Int. J. Syst. Evol. Microbiol.">
        <title>The Global Catalogue of Microorganisms (GCM) 10K type strain sequencing project: providing services to taxonomists for standard genome sequencing and annotation.</title>
        <authorList>
            <consortium name="The Broad Institute Genomics Platform"/>
            <consortium name="The Broad Institute Genome Sequencing Center for Infectious Disease"/>
            <person name="Wu L."/>
            <person name="Ma J."/>
        </authorList>
    </citation>
    <scope>NUCLEOTIDE SEQUENCE [LARGE SCALE GENOMIC DNA]</scope>
    <source>
        <strain evidence="2">CECT 7184</strain>
    </source>
</reference>
<organism evidence="1 2">
    <name type="scientific">Paenimyroides ceti</name>
    <dbReference type="NCBI Taxonomy" id="395087"/>
    <lineage>
        <taxon>Bacteria</taxon>
        <taxon>Pseudomonadati</taxon>
        <taxon>Bacteroidota</taxon>
        <taxon>Flavobacteriia</taxon>
        <taxon>Flavobacteriales</taxon>
        <taxon>Flavobacteriaceae</taxon>
        <taxon>Paenimyroides</taxon>
    </lineage>
</organism>
<accession>A0ABT8CT03</accession>
<dbReference type="RefSeq" id="WP_290363611.1">
    <property type="nucleotide sequence ID" value="NZ_JAUFQU010000001.1"/>
</dbReference>
<dbReference type="EMBL" id="JAUFQU010000001">
    <property type="protein sequence ID" value="MDN3707642.1"/>
    <property type="molecule type" value="Genomic_DNA"/>
</dbReference>
<keyword evidence="2" id="KW-1185">Reference proteome</keyword>
<proteinExistence type="predicted"/>